<dbReference type="EMBL" id="QSBM01000007">
    <property type="protein sequence ID" value="RGX29581.1"/>
    <property type="molecule type" value="Genomic_DNA"/>
</dbReference>
<dbReference type="InterPro" id="IPR008274">
    <property type="entry name" value="AldOxase/xan_DH_MoCoBD1"/>
</dbReference>
<gene>
    <name evidence="4" type="ORF">DWV29_10670</name>
</gene>
<dbReference type="InterPro" id="IPR050028">
    <property type="entry name" value="XdhA_XDHase"/>
</dbReference>
<feature type="domain" description="Aldehyde oxidase/xanthine dehydrogenase a/b hammerhead" evidence="3">
    <location>
        <begin position="18"/>
        <end position="134"/>
    </location>
</feature>
<dbReference type="Gene3D" id="3.30.365.10">
    <property type="entry name" value="Aldehyde oxidase/xanthine dehydrogenase, molybdopterin binding domain"/>
    <property type="match status" value="4"/>
</dbReference>
<evidence type="ECO:0000259" key="3">
    <source>
        <dbReference type="SMART" id="SM01008"/>
    </source>
</evidence>
<dbReference type="GO" id="GO:0004854">
    <property type="term" value="F:xanthine dehydrogenase activity"/>
    <property type="evidence" value="ECO:0007669"/>
    <property type="project" value="InterPro"/>
</dbReference>
<dbReference type="InterPro" id="IPR016208">
    <property type="entry name" value="Ald_Oxase/xanthine_DH-like"/>
</dbReference>
<organism evidence="4 5">
    <name type="scientific">Enterocloster asparagiformis</name>
    <dbReference type="NCBI Taxonomy" id="333367"/>
    <lineage>
        <taxon>Bacteria</taxon>
        <taxon>Bacillati</taxon>
        <taxon>Bacillota</taxon>
        <taxon>Clostridia</taxon>
        <taxon>Lachnospirales</taxon>
        <taxon>Lachnospiraceae</taxon>
        <taxon>Enterocloster</taxon>
    </lineage>
</organism>
<dbReference type="NCBIfam" id="NF043082">
    <property type="entry name" value="XdhA_XDHase"/>
    <property type="match status" value="1"/>
</dbReference>
<dbReference type="Pfam" id="PF02738">
    <property type="entry name" value="MoCoBD_1"/>
    <property type="match status" value="1"/>
</dbReference>
<dbReference type="RefSeq" id="WP_117777433.1">
    <property type="nucleotide sequence ID" value="NZ_JAWRJJ010000298.1"/>
</dbReference>
<dbReference type="OrthoDB" id="9759099at2"/>
<dbReference type="InterPro" id="IPR046867">
    <property type="entry name" value="AldOxase/xan_DH_MoCoBD2"/>
</dbReference>
<reference evidence="4 5" key="1">
    <citation type="submission" date="2018-08" db="EMBL/GenBank/DDBJ databases">
        <title>A genome reference for cultivated species of the human gut microbiota.</title>
        <authorList>
            <person name="Zou Y."/>
            <person name="Xue W."/>
            <person name="Luo G."/>
        </authorList>
    </citation>
    <scope>NUCLEOTIDE SEQUENCE [LARGE SCALE GENOMIC DNA]</scope>
    <source>
        <strain evidence="4 5">AF04-15</strain>
    </source>
</reference>
<dbReference type="Pfam" id="PF20256">
    <property type="entry name" value="MoCoBD_2"/>
    <property type="match status" value="1"/>
</dbReference>
<dbReference type="AlphaFoldDB" id="A0A413FFV8"/>
<dbReference type="PANTHER" id="PTHR11908:SF132">
    <property type="entry name" value="ALDEHYDE OXIDASE 1-RELATED"/>
    <property type="match status" value="1"/>
</dbReference>
<dbReference type="SUPFAM" id="SSF54665">
    <property type="entry name" value="CO dehydrogenase molybdoprotein N-domain-like"/>
    <property type="match status" value="1"/>
</dbReference>
<evidence type="ECO:0000256" key="1">
    <source>
        <dbReference type="ARBA" id="ARBA00022505"/>
    </source>
</evidence>
<dbReference type="PANTHER" id="PTHR11908">
    <property type="entry name" value="XANTHINE DEHYDROGENASE"/>
    <property type="match status" value="1"/>
</dbReference>
<dbReference type="InterPro" id="IPR000674">
    <property type="entry name" value="Ald_Oxase/Xan_DH_a/b"/>
</dbReference>
<keyword evidence="2" id="KW-0560">Oxidoreductase</keyword>
<protein>
    <submittedName>
        <fullName evidence="4">Xanthine dehydrogenase molybdenum-binding subunit XdhA</fullName>
    </submittedName>
</protein>
<dbReference type="Proteomes" id="UP000283880">
    <property type="component" value="Unassembled WGS sequence"/>
</dbReference>
<evidence type="ECO:0000313" key="5">
    <source>
        <dbReference type="Proteomes" id="UP000283880"/>
    </source>
</evidence>
<comment type="caution">
    <text evidence="4">The sequence shown here is derived from an EMBL/GenBank/DDBJ whole genome shotgun (WGS) entry which is preliminary data.</text>
</comment>
<sequence>MKIVGQELKRVDAYGKVTGEAKYTADLEPRDILHGKVVHATIANGRVKSFDLTEAMKVPGVVKIVTCFDAPDCQFPTAGHPWSVESKHQDICDRRVLNERVRLYGDDIAAVVAENEVAAAQAARLIKVEYEEYEPIVTVEAAMAEGATPLHPDLRKDNVIVHSHMTMGDSDFTFDKGILAARELYPGEELIAVEEEYDTPRISHCHIELPVSWAYVDTNGKVTVVCSTQIPHIVRRCTAQALGIPVGQVRIIKPYIGGGFGNKQDVLYEPLNAFLSMSVGGRPVRLEISREETISGTRTRHAIKGKCKGLMTKDGRILARKIDAFANNGAYASHGHAICANCGNVFKDLYRDELGCEVDCWTVYTSSPTAGAMRGYGIPQAVWFAECLTDDLADRIGMDPCEFRLKNCMEEGFVDPANGITFHSYGLKRCIEEGKAYIRWDEKWKQYRNQTGPVRKGVGMAIFCYKTGVHPISLETSSARMVLNQDGSMQLCMGATEIGQGADTVFSQMASETTGISFDKVYIVSTQDTDTTPFDTGAYASRQTYVSGMACKKCGEELRGKILEYAAYMLNHDLTDLSKTVYADQVKEAAGRLREALGLGADEDVTAEMLDIVDSKVVVSGGDPVLFDVAVVADTAFYSLDRSVHITAEVTNHCKDNTFSSGCCFVEVEVDMPLGLVTVKDIVNVHDSGVLINPKTAAAQVHGGMSMGLGYGLSEELLVDEKTGKTLNNNLLDYKIPTAMDTPELNVRFIQLDDPTGPYGNKSLGEPPAIPVAPAIRNAILNATGVHMNMTPMTAQRLIAKFKEKGLI</sequence>
<dbReference type="SMART" id="SM01008">
    <property type="entry name" value="Ald_Xan_dh_C"/>
    <property type="match status" value="1"/>
</dbReference>
<dbReference type="Pfam" id="PF01315">
    <property type="entry name" value="Ald_Xan_dh_C"/>
    <property type="match status" value="1"/>
</dbReference>
<name>A0A413FFV8_9FIRM</name>
<proteinExistence type="predicted"/>
<evidence type="ECO:0000313" key="4">
    <source>
        <dbReference type="EMBL" id="RGX29581.1"/>
    </source>
</evidence>
<keyword evidence="1" id="KW-0500">Molybdenum</keyword>
<dbReference type="InterPro" id="IPR037165">
    <property type="entry name" value="AldOxase/xan_DH_Mopterin-bd_sf"/>
</dbReference>
<accession>A0A413FFV8</accession>
<dbReference type="GO" id="GO:0005506">
    <property type="term" value="F:iron ion binding"/>
    <property type="evidence" value="ECO:0007669"/>
    <property type="project" value="InterPro"/>
</dbReference>
<dbReference type="InterPro" id="IPR036856">
    <property type="entry name" value="Ald_Oxase/Xan_DH_a/b_sf"/>
</dbReference>
<dbReference type="Gene3D" id="3.90.1170.50">
    <property type="entry name" value="Aldehyde oxidase/xanthine dehydrogenase, a/b hammerhead"/>
    <property type="match status" value="1"/>
</dbReference>
<evidence type="ECO:0000256" key="2">
    <source>
        <dbReference type="ARBA" id="ARBA00023002"/>
    </source>
</evidence>
<dbReference type="SUPFAM" id="SSF56003">
    <property type="entry name" value="Molybdenum cofactor-binding domain"/>
    <property type="match status" value="1"/>
</dbReference>
<dbReference type="GO" id="GO:0002197">
    <property type="term" value="C:xanthine dehydrogenase complex"/>
    <property type="evidence" value="ECO:0007669"/>
    <property type="project" value="InterPro"/>
</dbReference>